<protein>
    <submittedName>
        <fullName evidence="2">Dienelactone hydrolase family protein</fullName>
    </submittedName>
</protein>
<dbReference type="InterPro" id="IPR051049">
    <property type="entry name" value="Dienelactone_hydrolase-like"/>
</dbReference>
<dbReference type="InterPro" id="IPR002925">
    <property type="entry name" value="Dienelactn_hydro"/>
</dbReference>
<sequence length="190" mass="22313">MNKRTCIIVLHEIYGVNNHMAYYRQVFEQQQMDVYIPNLLNRAKVFSYDEEEKAYEYFMKEVGFEKAKKMVEELIDTLAKQYDFIQLVGFSVGATVAWLCSEHPAIQKVLCFYGSRIRSYTNVIPKVPVQIVFGKNEKAFSPENVRIGLSEHPLVTFEIVEGTHGFANPYDQMYREQTTKRVLQQWFDLK</sequence>
<dbReference type="Pfam" id="PF01738">
    <property type="entry name" value="DLH"/>
    <property type="match status" value="1"/>
</dbReference>
<evidence type="ECO:0000259" key="1">
    <source>
        <dbReference type="Pfam" id="PF01738"/>
    </source>
</evidence>
<evidence type="ECO:0000313" key="2">
    <source>
        <dbReference type="EMBL" id="MEL5988210.1"/>
    </source>
</evidence>
<dbReference type="GO" id="GO:0016787">
    <property type="term" value="F:hydrolase activity"/>
    <property type="evidence" value="ECO:0007669"/>
    <property type="project" value="UniProtKB-KW"/>
</dbReference>
<dbReference type="Proteomes" id="UP001398420">
    <property type="component" value="Unassembled WGS sequence"/>
</dbReference>
<evidence type="ECO:0000313" key="3">
    <source>
        <dbReference type="Proteomes" id="UP001398420"/>
    </source>
</evidence>
<dbReference type="SUPFAM" id="SSF53474">
    <property type="entry name" value="alpha/beta-Hydrolases"/>
    <property type="match status" value="1"/>
</dbReference>
<dbReference type="PANTHER" id="PTHR46623">
    <property type="entry name" value="CARBOXYMETHYLENEBUTENOLIDASE-RELATED"/>
    <property type="match status" value="1"/>
</dbReference>
<proteinExistence type="predicted"/>
<dbReference type="PANTHER" id="PTHR46623:SF6">
    <property type="entry name" value="ALPHA_BETA-HYDROLASES SUPERFAMILY PROTEIN"/>
    <property type="match status" value="1"/>
</dbReference>
<organism evidence="2 3">
    <name type="scientific">Kurthia gibsonii</name>
    <dbReference type="NCBI Taxonomy" id="33946"/>
    <lineage>
        <taxon>Bacteria</taxon>
        <taxon>Bacillati</taxon>
        <taxon>Bacillota</taxon>
        <taxon>Bacilli</taxon>
        <taxon>Bacillales</taxon>
        <taxon>Caryophanaceae</taxon>
        <taxon>Kurthia</taxon>
    </lineage>
</organism>
<dbReference type="InterPro" id="IPR029058">
    <property type="entry name" value="AB_hydrolase_fold"/>
</dbReference>
<accession>A0ABU9LM69</accession>
<dbReference type="Gene3D" id="3.40.50.1820">
    <property type="entry name" value="alpha/beta hydrolase"/>
    <property type="match status" value="1"/>
</dbReference>
<dbReference type="RefSeq" id="WP_342302879.1">
    <property type="nucleotide sequence ID" value="NZ_JBCEWA010000004.1"/>
</dbReference>
<keyword evidence="3" id="KW-1185">Reference proteome</keyword>
<gene>
    <name evidence="2" type="ORF">AAF454_07250</name>
</gene>
<feature type="domain" description="Dienelactone hydrolase" evidence="1">
    <location>
        <begin position="4"/>
        <end position="188"/>
    </location>
</feature>
<dbReference type="EMBL" id="JBCEWA010000004">
    <property type="protein sequence ID" value="MEL5988210.1"/>
    <property type="molecule type" value="Genomic_DNA"/>
</dbReference>
<name>A0ABU9LM69_9BACL</name>
<comment type="caution">
    <text evidence="2">The sequence shown here is derived from an EMBL/GenBank/DDBJ whole genome shotgun (WGS) entry which is preliminary data.</text>
</comment>
<keyword evidence="2" id="KW-0378">Hydrolase</keyword>
<reference evidence="2 3" key="1">
    <citation type="submission" date="2024-04" db="EMBL/GenBank/DDBJ databases">
        <authorList>
            <person name="Wu Y.S."/>
            <person name="Zhang L."/>
        </authorList>
    </citation>
    <scope>NUCLEOTIDE SEQUENCE [LARGE SCALE GENOMIC DNA]</scope>
    <source>
        <strain evidence="2 3">KG-01</strain>
    </source>
</reference>